<sequence>MAHQTFDATPADGVAFGPQRGVDTRHAVLNRAGIVGGVLA</sequence>
<name>A0A7X0EFQ1_9PROT</name>
<comment type="caution">
    <text evidence="1">The sequence shown here is derived from an EMBL/GenBank/DDBJ whole genome shotgun (WGS) entry which is preliminary data.</text>
</comment>
<protein>
    <submittedName>
        <fullName evidence="1">Uncharacterized protein</fullName>
    </submittedName>
</protein>
<dbReference type="EMBL" id="JACIIZ010000028">
    <property type="protein sequence ID" value="MBB6255238.1"/>
    <property type="molecule type" value="Genomic_DNA"/>
</dbReference>
<keyword evidence="2" id="KW-1185">Reference proteome</keyword>
<organism evidence="1 2">
    <name type="scientific">Nitrospirillum iridis</name>
    <dbReference type="NCBI Taxonomy" id="765888"/>
    <lineage>
        <taxon>Bacteria</taxon>
        <taxon>Pseudomonadati</taxon>
        <taxon>Pseudomonadota</taxon>
        <taxon>Alphaproteobacteria</taxon>
        <taxon>Rhodospirillales</taxon>
        <taxon>Azospirillaceae</taxon>
        <taxon>Nitrospirillum</taxon>
    </lineage>
</organism>
<evidence type="ECO:0000313" key="2">
    <source>
        <dbReference type="Proteomes" id="UP000539175"/>
    </source>
</evidence>
<accession>A0A7X0EFQ1</accession>
<dbReference type="Proteomes" id="UP000539175">
    <property type="component" value="Unassembled WGS sequence"/>
</dbReference>
<proteinExistence type="predicted"/>
<reference evidence="1 2" key="1">
    <citation type="submission" date="2020-08" db="EMBL/GenBank/DDBJ databases">
        <title>Genomic Encyclopedia of Type Strains, Phase IV (KMG-IV): sequencing the most valuable type-strain genomes for metagenomic binning, comparative biology and taxonomic classification.</title>
        <authorList>
            <person name="Goeker M."/>
        </authorList>
    </citation>
    <scope>NUCLEOTIDE SEQUENCE [LARGE SCALE GENOMIC DNA]</scope>
    <source>
        <strain evidence="1 2">DSM 22198</strain>
    </source>
</reference>
<gene>
    <name evidence="1" type="ORF">FHS74_005837</name>
</gene>
<evidence type="ECO:0000313" key="1">
    <source>
        <dbReference type="EMBL" id="MBB6255238.1"/>
    </source>
</evidence>
<dbReference type="AlphaFoldDB" id="A0A7X0EFQ1"/>